<accession>A0ABX7V215</accession>
<evidence type="ECO:0000313" key="2">
    <source>
        <dbReference type="Proteomes" id="UP000671960"/>
    </source>
</evidence>
<proteinExistence type="predicted"/>
<gene>
    <name evidence="1" type="ORF">HC231_20445</name>
</gene>
<keyword evidence="2" id="KW-1185">Reference proteome</keyword>
<name>A0ABX7V215_9GAMM</name>
<organism evidence="1 2">
    <name type="scientific">Brenneria izadpanahii</name>
    <dbReference type="NCBI Taxonomy" id="2722756"/>
    <lineage>
        <taxon>Bacteria</taxon>
        <taxon>Pseudomonadati</taxon>
        <taxon>Pseudomonadota</taxon>
        <taxon>Gammaproteobacteria</taxon>
        <taxon>Enterobacterales</taxon>
        <taxon>Pectobacteriaceae</taxon>
        <taxon>Brenneria</taxon>
    </lineage>
</organism>
<sequence>MRWREADIRFPANMSAVNCAIVPVHPWIYGVGQKTATGSYLSPANAVAYLTSRLQAAVGEIAVTVIMICSTAHDDFLQRLNAMTAVFPAPAFTLVARMAQAAAELDRVKMQLPAKSQGLPSVVPLSVSTNRQALNAQRIAAAQQQAAASSGIDGIKGQLASFTAARNSLLGKISQGLSALQQGNARAWVFTGKGQSSVIAAELVKNVPQPSAVYTVAMMFVGESFDALEGMIHEPDNYPRP</sequence>
<dbReference type="EMBL" id="CP050854">
    <property type="protein sequence ID" value="QTF10902.1"/>
    <property type="molecule type" value="Genomic_DNA"/>
</dbReference>
<reference evidence="1 2" key="1">
    <citation type="submission" date="2020-03" db="EMBL/GenBank/DDBJ databases">
        <authorList>
            <person name="Bakhshi Ganjeh M."/>
        </authorList>
    </citation>
    <scope>NUCLEOTIDE SEQUENCE [LARGE SCALE GENOMIC DNA]</scope>
    <source>
        <strain evidence="2">Iran 50</strain>
    </source>
</reference>
<dbReference type="Proteomes" id="UP000671960">
    <property type="component" value="Chromosome"/>
</dbReference>
<evidence type="ECO:0000313" key="1">
    <source>
        <dbReference type="EMBL" id="QTF10902.1"/>
    </source>
</evidence>
<protein>
    <recommendedName>
        <fullName evidence="3">Phage protein</fullName>
    </recommendedName>
</protein>
<evidence type="ECO:0008006" key="3">
    <source>
        <dbReference type="Google" id="ProtNLM"/>
    </source>
</evidence>